<name>A0ABN3Z920_BACA1</name>
<dbReference type="RefSeq" id="WP_003326016.1">
    <property type="nucleotide sequence ID" value="NC_014639.1"/>
</dbReference>
<sequence length="139" mass="15558">MKKIIVMVILCFSLSSITVEAAKQEQLQNTKVPQNLFDGFMHDLFAKDILDSVEGFYKDDTMSVSIQDGVELSADKEGRFIMKFIVLPHSKLPGKKGKTTGTDTITFRVDPYLLGTESNGRKSAITFLNLEHNDPTKQN</sequence>
<proteinExistence type="predicted"/>
<keyword evidence="1" id="KW-0732">Signal</keyword>
<protein>
    <recommendedName>
        <fullName evidence="4">DUF3888 domain-containing protein</fullName>
    </recommendedName>
</protein>
<keyword evidence="3" id="KW-1185">Reference proteome</keyword>
<organism evidence="2 3">
    <name type="scientific">Bacillus atrophaeus (strain 1942)</name>
    <dbReference type="NCBI Taxonomy" id="720555"/>
    <lineage>
        <taxon>Bacteria</taxon>
        <taxon>Bacillati</taxon>
        <taxon>Bacillota</taxon>
        <taxon>Bacilli</taxon>
        <taxon>Bacillales</taxon>
        <taxon>Bacillaceae</taxon>
        <taxon>Bacillus</taxon>
    </lineage>
</organism>
<feature type="chain" id="PRO_5045866966" description="DUF3888 domain-containing protein" evidence="1">
    <location>
        <begin position="22"/>
        <end position="139"/>
    </location>
</feature>
<dbReference type="Proteomes" id="UP000006867">
    <property type="component" value="Chromosome"/>
</dbReference>
<evidence type="ECO:0000313" key="3">
    <source>
        <dbReference type="Proteomes" id="UP000006867"/>
    </source>
</evidence>
<dbReference type="EMBL" id="CP002207">
    <property type="protein sequence ID" value="ADP32404.1"/>
    <property type="molecule type" value="Genomic_DNA"/>
</dbReference>
<gene>
    <name evidence="2" type="ordered locus">BATR1942_07270</name>
</gene>
<accession>A0ABN3Z920</accession>
<feature type="signal peptide" evidence="1">
    <location>
        <begin position="1"/>
        <end position="21"/>
    </location>
</feature>
<evidence type="ECO:0008006" key="4">
    <source>
        <dbReference type="Google" id="ProtNLM"/>
    </source>
</evidence>
<evidence type="ECO:0000256" key="1">
    <source>
        <dbReference type="SAM" id="SignalP"/>
    </source>
</evidence>
<evidence type="ECO:0000313" key="2">
    <source>
        <dbReference type="EMBL" id="ADP32404.1"/>
    </source>
</evidence>
<reference evidence="2 3" key="1">
    <citation type="journal article" date="2011" name="Front. Microbiol.">
        <title>Genomic signatures of strain selection and enhancement in Bacillus atrophaeus var. globigii, a historical biowarfare simulant.</title>
        <authorList>
            <person name="Gibbons H.S."/>
            <person name="Broomall S.M."/>
            <person name="McNew L.A."/>
            <person name="Daligault H."/>
            <person name="Chapman C."/>
            <person name="Bruce D."/>
            <person name="Karavis M."/>
            <person name="Krepps M."/>
            <person name="McGregor P.A."/>
            <person name="Hong C."/>
            <person name="Park K.H."/>
            <person name="Akmal A."/>
            <person name="Feldman A."/>
            <person name="Lin J.S."/>
            <person name="Chang W.E."/>
            <person name="Higgs B.W."/>
            <person name="Demirev P."/>
            <person name="Lindquist J."/>
            <person name="Liem A."/>
            <person name="Fochler E."/>
            <person name="Read T.D."/>
            <person name="Tapia R."/>
            <person name="Johnson S."/>
            <person name="Bishop-Lilly K.A."/>
            <person name="Detter C."/>
            <person name="Han C."/>
            <person name="Sozhamannan S."/>
            <person name="Rosenzweig C.N."/>
            <person name="Skowronski E.W."/>
        </authorList>
    </citation>
    <scope>NUCLEOTIDE SEQUENCE [LARGE SCALE GENOMIC DNA]</scope>
    <source>
        <strain evidence="2 3">1942</strain>
    </source>
</reference>